<dbReference type="Gene3D" id="1.10.533.10">
    <property type="entry name" value="Death Domain, Fas"/>
    <property type="match status" value="1"/>
</dbReference>
<dbReference type="GO" id="GO:0005524">
    <property type="term" value="F:ATP binding"/>
    <property type="evidence" value="ECO:0007669"/>
    <property type="project" value="InterPro"/>
</dbReference>
<dbReference type="EMBL" id="CASHTH010002609">
    <property type="protein sequence ID" value="CAI8032561.1"/>
    <property type="molecule type" value="Genomic_DNA"/>
</dbReference>
<dbReference type="AlphaFoldDB" id="A0AA35WXN2"/>
<feature type="domain" description="Death" evidence="3">
    <location>
        <begin position="26"/>
        <end position="79"/>
    </location>
</feature>
<dbReference type="InterPro" id="IPR014001">
    <property type="entry name" value="Helicase_ATP-bd"/>
</dbReference>
<dbReference type="Proteomes" id="UP001174909">
    <property type="component" value="Unassembled WGS sequence"/>
</dbReference>
<dbReference type="Gene3D" id="3.40.50.300">
    <property type="entry name" value="P-loop containing nucleotide triphosphate hydrolases"/>
    <property type="match status" value="2"/>
</dbReference>
<dbReference type="GO" id="GO:0007165">
    <property type="term" value="P:signal transduction"/>
    <property type="evidence" value="ECO:0007669"/>
    <property type="project" value="InterPro"/>
</dbReference>
<evidence type="ECO:0000313" key="5">
    <source>
        <dbReference type="EMBL" id="CAI8032561.1"/>
    </source>
</evidence>
<evidence type="ECO:0000313" key="6">
    <source>
        <dbReference type="Proteomes" id="UP001174909"/>
    </source>
</evidence>
<protein>
    <submittedName>
        <fullName evidence="5">Antiviral innate immune response receptor RIG-I</fullName>
    </submittedName>
</protein>
<accession>A0AA35WXN2</accession>
<dbReference type="InterPro" id="IPR011029">
    <property type="entry name" value="DEATH-like_dom_sf"/>
</dbReference>
<evidence type="ECO:0000256" key="1">
    <source>
        <dbReference type="SAM" id="Coils"/>
    </source>
</evidence>
<dbReference type="SUPFAM" id="SSF47986">
    <property type="entry name" value="DEATH domain"/>
    <property type="match status" value="1"/>
</dbReference>
<feature type="coiled-coil region" evidence="1">
    <location>
        <begin position="544"/>
        <end position="571"/>
    </location>
</feature>
<keyword evidence="1" id="KW-0175">Coiled coil</keyword>
<feature type="compositionally biased region" description="Polar residues" evidence="2">
    <location>
        <begin position="116"/>
        <end position="126"/>
    </location>
</feature>
<dbReference type="PANTHER" id="PTHR14074">
    <property type="entry name" value="HELICASE WITH DEATH DOMAIN-RELATED"/>
    <property type="match status" value="1"/>
</dbReference>
<comment type="caution">
    <text evidence="5">The sequence shown here is derived from an EMBL/GenBank/DDBJ whole genome shotgun (WGS) entry which is preliminary data.</text>
</comment>
<evidence type="ECO:0000259" key="3">
    <source>
        <dbReference type="PROSITE" id="PS50017"/>
    </source>
</evidence>
<reference evidence="5" key="1">
    <citation type="submission" date="2023-03" db="EMBL/GenBank/DDBJ databases">
        <authorList>
            <person name="Steffen K."/>
            <person name="Cardenas P."/>
        </authorList>
    </citation>
    <scope>NUCLEOTIDE SEQUENCE</scope>
</reference>
<dbReference type="Pfam" id="PF00270">
    <property type="entry name" value="DEAD"/>
    <property type="match status" value="1"/>
</dbReference>
<dbReference type="GO" id="GO:0003676">
    <property type="term" value="F:nucleic acid binding"/>
    <property type="evidence" value="ECO:0007669"/>
    <property type="project" value="InterPro"/>
</dbReference>
<keyword evidence="5" id="KW-0675">Receptor</keyword>
<gene>
    <name evidence="5" type="ORF">GBAR_LOCUS18406</name>
</gene>
<feature type="region of interest" description="Disordered" evidence="2">
    <location>
        <begin position="100"/>
        <end position="154"/>
    </location>
</feature>
<sequence length="668" mass="73902">MASRKDDLRVDDLLEVQEAIWDARPKWKNIGLGLKIRQPDIEVITVNNGNNIDDKFQRMILKWLENGKNCTWGVLCEVLSLRSVGHDNLATEIKRKKCVDRSGPLPHGNVPPQADAGNQSLPTTLHSEAACPTTPSGPLDNPSHDHQGGDETKTLVGTDHTIVNSQQKFAVAPKAALRGPEIHATPSSFREYESESHDRLADPGFQGNRKGHETQAACASTMPLLAVQNSIVAQTQCIPPREFVSETNTPMPMTSPATLQQKPLSNPEESKAAFSTELSLQNGIRLRGYQEELAGPGLQGENYIFVAPTGTGKTLVAGYVIMHHLNKMLKEGKRGKVAFVTPTRQLTLQQKTVLEYYVPGLRAMDITGASGKPMQPLVWSESIDVIVCTAGKLRGELKTNGVKITDLSLIVADECHHAGRSSNYSDIMEFYIRLKLTETSRLLPQVVGMTASPGAGKGKSNISTVMEHQLSLCATMDATSGIMAVGKNVAELESVRNTPKSYIEVKEERDSNDPFILHICPAMETLEQYSSLGSSLARGSSKYNSWLQNEKEAAENRVEDERERISVLDRLSVYSQCLMTYSDFRHEDAVSVLEEVEEFRDQTDFEHFLFGIHTDLMEKTVSFTQDPKPITGAHGISPPRPIYQASPVERDLFCSRYQTHQVCHKLDQ</sequence>
<dbReference type="GO" id="GO:0005737">
    <property type="term" value="C:cytoplasm"/>
    <property type="evidence" value="ECO:0007669"/>
    <property type="project" value="TreeGrafter"/>
</dbReference>
<dbReference type="SUPFAM" id="SSF52540">
    <property type="entry name" value="P-loop containing nucleoside triphosphate hydrolases"/>
    <property type="match status" value="1"/>
</dbReference>
<dbReference type="PANTHER" id="PTHR14074:SF16">
    <property type="entry name" value="ANTIVIRAL INNATE IMMUNE RESPONSE RECEPTOR RIG-I"/>
    <property type="match status" value="1"/>
</dbReference>
<dbReference type="Gene3D" id="1.20.1320.30">
    <property type="match status" value="1"/>
</dbReference>
<keyword evidence="6" id="KW-1185">Reference proteome</keyword>
<name>A0AA35WXN2_GEOBA</name>
<dbReference type="InterPro" id="IPR051363">
    <property type="entry name" value="RLR_Helicase"/>
</dbReference>
<dbReference type="CDD" id="cd01670">
    <property type="entry name" value="Death"/>
    <property type="match status" value="1"/>
</dbReference>
<evidence type="ECO:0000259" key="4">
    <source>
        <dbReference type="PROSITE" id="PS51192"/>
    </source>
</evidence>
<feature type="domain" description="Helicase ATP-binding" evidence="4">
    <location>
        <begin position="294"/>
        <end position="471"/>
    </location>
</feature>
<proteinExistence type="predicted"/>
<feature type="compositionally biased region" description="Basic and acidic residues" evidence="2">
    <location>
        <begin position="142"/>
        <end position="153"/>
    </location>
</feature>
<dbReference type="InterPro" id="IPR000488">
    <property type="entry name" value="Death_dom"/>
</dbReference>
<evidence type="ECO:0000256" key="2">
    <source>
        <dbReference type="SAM" id="MobiDB-lite"/>
    </source>
</evidence>
<dbReference type="PROSITE" id="PS51192">
    <property type="entry name" value="HELICASE_ATP_BIND_1"/>
    <property type="match status" value="1"/>
</dbReference>
<dbReference type="InterPro" id="IPR011545">
    <property type="entry name" value="DEAD/DEAH_box_helicase_dom"/>
</dbReference>
<dbReference type="InterPro" id="IPR027417">
    <property type="entry name" value="P-loop_NTPase"/>
</dbReference>
<organism evidence="5 6">
    <name type="scientific">Geodia barretti</name>
    <name type="common">Barrett's horny sponge</name>
    <dbReference type="NCBI Taxonomy" id="519541"/>
    <lineage>
        <taxon>Eukaryota</taxon>
        <taxon>Metazoa</taxon>
        <taxon>Porifera</taxon>
        <taxon>Demospongiae</taxon>
        <taxon>Heteroscleromorpha</taxon>
        <taxon>Tetractinellida</taxon>
        <taxon>Astrophorina</taxon>
        <taxon>Geodiidae</taxon>
        <taxon>Geodia</taxon>
    </lineage>
</organism>
<dbReference type="PROSITE" id="PS50017">
    <property type="entry name" value="DEATH_DOMAIN"/>
    <property type="match status" value="1"/>
</dbReference>
<dbReference type="SMART" id="SM00487">
    <property type="entry name" value="DEXDc"/>
    <property type="match status" value="1"/>
</dbReference>